<evidence type="ECO:0000313" key="2">
    <source>
        <dbReference type="EMBL" id="GBN34150.1"/>
    </source>
</evidence>
<dbReference type="EMBL" id="BGPR01008487">
    <property type="protein sequence ID" value="GBN34150.1"/>
    <property type="molecule type" value="Genomic_DNA"/>
</dbReference>
<evidence type="ECO:0000256" key="1">
    <source>
        <dbReference type="SAM" id="MobiDB-lite"/>
    </source>
</evidence>
<feature type="region of interest" description="Disordered" evidence="1">
    <location>
        <begin position="1"/>
        <end position="85"/>
    </location>
</feature>
<reference evidence="2 3" key="1">
    <citation type="journal article" date="2019" name="Sci. Rep.">
        <title>Orb-weaving spider Araneus ventricosus genome elucidates the spidroin gene catalogue.</title>
        <authorList>
            <person name="Kono N."/>
            <person name="Nakamura H."/>
            <person name="Ohtoshi R."/>
            <person name="Moran D.A.P."/>
            <person name="Shinohara A."/>
            <person name="Yoshida Y."/>
            <person name="Fujiwara M."/>
            <person name="Mori M."/>
            <person name="Tomita M."/>
            <person name="Arakawa K."/>
        </authorList>
    </citation>
    <scope>NUCLEOTIDE SEQUENCE [LARGE SCALE GENOMIC DNA]</scope>
</reference>
<organism evidence="2 3">
    <name type="scientific">Araneus ventricosus</name>
    <name type="common">Orbweaver spider</name>
    <name type="synonym">Epeira ventricosa</name>
    <dbReference type="NCBI Taxonomy" id="182803"/>
    <lineage>
        <taxon>Eukaryota</taxon>
        <taxon>Metazoa</taxon>
        <taxon>Ecdysozoa</taxon>
        <taxon>Arthropoda</taxon>
        <taxon>Chelicerata</taxon>
        <taxon>Arachnida</taxon>
        <taxon>Araneae</taxon>
        <taxon>Araneomorphae</taxon>
        <taxon>Entelegynae</taxon>
        <taxon>Araneoidea</taxon>
        <taxon>Araneidae</taxon>
        <taxon>Araneus</taxon>
    </lineage>
</organism>
<dbReference type="Proteomes" id="UP000499080">
    <property type="component" value="Unassembled WGS sequence"/>
</dbReference>
<protein>
    <submittedName>
        <fullName evidence="2">Uncharacterized protein</fullName>
    </submittedName>
</protein>
<accession>A0A4Y2N6A4</accession>
<keyword evidence="3" id="KW-1185">Reference proteome</keyword>
<comment type="caution">
    <text evidence="2">The sequence shown here is derived from an EMBL/GenBank/DDBJ whole genome shotgun (WGS) entry which is preliminary data.</text>
</comment>
<feature type="compositionally biased region" description="Basic and acidic residues" evidence="1">
    <location>
        <begin position="62"/>
        <end position="85"/>
    </location>
</feature>
<evidence type="ECO:0000313" key="3">
    <source>
        <dbReference type="Proteomes" id="UP000499080"/>
    </source>
</evidence>
<gene>
    <name evidence="2" type="ORF">AVEN_90429_1</name>
</gene>
<proteinExistence type="predicted"/>
<name>A0A4Y2N6A4_ARAVE</name>
<sequence length="85" mass="9733">MPRHGHWQGLSRAERGSQGSDAIPRSRTLLFEKTLQCPEVLRKPILKRSPEESSRTGSQNHRKNDDRSNIRKGVSDRSAEQEQEP</sequence>
<dbReference type="AlphaFoldDB" id="A0A4Y2N6A4"/>